<dbReference type="AlphaFoldDB" id="A0A6G0ZKY1"/>
<keyword evidence="3" id="KW-1185">Reference proteome</keyword>
<accession>A0A6G0ZKY1</accession>
<protein>
    <recommendedName>
        <fullName evidence="4">Secreted protein</fullName>
    </recommendedName>
</protein>
<keyword evidence="1" id="KW-0732">Signal</keyword>
<evidence type="ECO:0000313" key="2">
    <source>
        <dbReference type="EMBL" id="KAF0771716.1"/>
    </source>
</evidence>
<gene>
    <name evidence="2" type="ORF">FWK35_00012215</name>
</gene>
<evidence type="ECO:0000256" key="1">
    <source>
        <dbReference type="SAM" id="SignalP"/>
    </source>
</evidence>
<evidence type="ECO:0008006" key="4">
    <source>
        <dbReference type="Google" id="ProtNLM"/>
    </source>
</evidence>
<proteinExistence type="predicted"/>
<feature type="signal peptide" evidence="1">
    <location>
        <begin position="1"/>
        <end position="18"/>
    </location>
</feature>
<feature type="chain" id="PRO_5026273960" description="Secreted protein" evidence="1">
    <location>
        <begin position="19"/>
        <end position="160"/>
    </location>
</feature>
<dbReference type="Proteomes" id="UP000478052">
    <property type="component" value="Unassembled WGS sequence"/>
</dbReference>
<dbReference type="EMBL" id="VUJU01000261">
    <property type="protein sequence ID" value="KAF0771716.1"/>
    <property type="molecule type" value="Genomic_DNA"/>
</dbReference>
<comment type="caution">
    <text evidence="2">The sequence shown here is derived from an EMBL/GenBank/DDBJ whole genome shotgun (WGS) entry which is preliminary data.</text>
</comment>
<evidence type="ECO:0000313" key="3">
    <source>
        <dbReference type="Proteomes" id="UP000478052"/>
    </source>
</evidence>
<sequence length="160" mass="18908">MMCVCVCFLFVSVHSITSRNNASILSFGGGFRWQSEYSWCIIEAKSKHFPKVFKKNQEKQKKSDGKTRTFKQNQQRIDKKILDSQKNLKFNTSVHSSNFYKICHNRENLQVKKNQKVFLAHSKYKLELKIQYDIFHKSPFPFESAFWISSKREGIQVIKT</sequence>
<name>A0A6G0ZKY1_APHCR</name>
<reference evidence="2 3" key="1">
    <citation type="submission" date="2019-08" db="EMBL/GenBank/DDBJ databases">
        <title>Whole genome of Aphis craccivora.</title>
        <authorList>
            <person name="Voronova N.V."/>
            <person name="Shulinski R.S."/>
            <person name="Bandarenka Y.V."/>
            <person name="Zhorov D.G."/>
            <person name="Warner D."/>
        </authorList>
    </citation>
    <scope>NUCLEOTIDE SEQUENCE [LARGE SCALE GENOMIC DNA]</scope>
    <source>
        <strain evidence="2">180601</strain>
        <tissue evidence="2">Whole Body</tissue>
    </source>
</reference>
<organism evidence="2 3">
    <name type="scientific">Aphis craccivora</name>
    <name type="common">Cowpea aphid</name>
    <dbReference type="NCBI Taxonomy" id="307492"/>
    <lineage>
        <taxon>Eukaryota</taxon>
        <taxon>Metazoa</taxon>
        <taxon>Ecdysozoa</taxon>
        <taxon>Arthropoda</taxon>
        <taxon>Hexapoda</taxon>
        <taxon>Insecta</taxon>
        <taxon>Pterygota</taxon>
        <taxon>Neoptera</taxon>
        <taxon>Paraneoptera</taxon>
        <taxon>Hemiptera</taxon>
        <taxon>Sternorrhyncha</taxon>
        <taxon>Aphidomorpha</taxon>
        <taxon>Aphidoidea</taxon>
        <taxon>Aphididae</taxon>
        <taxon>Aphidini</taxon>
        <taxon>Aphis</taxon>
        <taxon>Aphis</taxon>
    </lineage>
</organism>